<dbReference type="STRING" id="1354304.XPG1_1938"/>
<proteinExistence type="predicted"/>
<evidence type="ECO:0000313" key="2">
    <source>
        <dbReference type="Proteomes" id="UP000032735"/>
    </source>
</evidence>
<sequence length="174" mass="18824">MIQKPIGRITIKGNIETFGNEAESLSSGRMYLQPSAGIRFKGGSAKSSIVDGNIVTRGKASAAVELINSEIESFRVSGKIWTNGEESKALIISNSRIPLVNIDASSYLAESVFLDDFTITQLVKVKLFGKTGGMFIETDSKVITTAKNIEQLSTLFGNHFSISNSEKITLKNSI</sequence>
<dbReference type="KEGG" id="xpo:XPG1_1938"/>
<keyword evidence="2" id="KW-1185">Reference proteome</keyword>
<evidence type="ECO:0000313" key="1">
    <source>
        <dbReference type="EMBL" id="CDG21593.1"/>
    </source>
</evidence>
<name>A0A068R329_9GAMM</name>
<dbReference type="AlphaFoldDB" id="A0A068R329"/>
<reference evidence="1 2" key="1">
    <citation type="submission" date="2013-07" db="EMBL/GenBank/DDBJ databases">
        <authorList>
            <person name="Genoscope - CEA"/>
        </authorList>
    </citation>
    <scope>NUCLEOTIDE SEQUENCE [LARGE SCALE GENOMIC DNA]</scope>
    <source>
        <strain evidence="1 2">G6</strain>
    </source>
</reference>
<dbReference type="RefSeq" id="WP_045958749.1">
    <property type="nucleotide sequence ID" value="NZ_FO704551.1"/>
</dbReference>
<dbReference type="HOGENOM" id="CLU_1539435_0_0_6"/>
<protein>
    <submittedName>
        <fullName evidence="1">Uncharacterized protein</fullName>
    </submittedName>
</protein>
<accession>A0A068R329</accession>
<gene>
    <name evidence="1" type="ORF">XPG1_1938</name>
</gene>
<organism evidence="1 2">
    <name type="scientific">Xenorhabdus poinarii G6</name>
    <dbReference type="NCBI Taxonomy" id="1354304"/>
    <lineage>
        <taxon>Bacteria</taxon>
        <taxon>Pseudomonadati</taxon>
        <taxon>Pseudomonadota</taxon>
        <taxon>Gammaproteobacteria</taxon>
        <taxon>Enterobacterales</taxon>
        <taxon>Morganellaceae</taxon>
        <taxon>Xenorhabdus</taxon>
    </lineage>
</organism>
<dbReference type="Proteomes" id="UP000032735">
    <property type="component" value="Chromosome"/>
</dbReference>
<dbReference type="EMBL" id="FO704551">
    <property type="protein sequence ID" value="CDG21593.1"/>
    <property type="molecule type" value="Genomic_DNA"/>
</dbReference>